<keyword evidence="1" id="KW-0472">Membrane</keyword>
<keyword evidence="3" id="KW-1185">Reference proteome</keyword>
<evidence type="ECO:0000313" key="3">
    <source>
        <dbReference type="Proteomes" id="UP000260494"/>
    </source>
</evidence>
<proteinExistence type="predicted"/>
<feature type="transmembrane region" description="Helical" evidence="1">
    <location>
        <begin position="15"/>
        <end position="33"/>
    </location>
</feature>
<accession>A0A346FK09</accession>
<evidence type="ECO:0000256" key="1">
    <source>
        <dbReference type="SAM" id="Phobius"/>
    </source>
</evidence>
<name>A0A346FK09_9CAUD</name>
<dbReference type="Proteomes" id="UP000260494">
    <property type="component" value="Segment"/>
</dbReference>
<keyword evidence="1" id="KW-0812">Transmembrane</keyword>
<protein>
    <submittedName>
        <fullName evidence="2">Uncharacterized protein</fullName>
    </submittedName>
</protein>
<keyword evidence="1" id="KW-1133">Transmembrane helix</keyword>
<dbReference type="EMBL" id="MH598512">
    <property type="protein sequence ID" value="AXN58314.1"/>
    <property type="molecule type" value="Genomic_DNA"/>
</dbReference>
<reference evidence="3" key="1">
    <citation type="submission" date="2018-07" db="EMBL/GenBank/DDBJ databases">
        <authorList>
            <person name="Himelright M."/>
            <person name="Eisemann E."/>
            <person name="Alder H."/>
            <person name="Craig M."/>
            <person name="Clem A."/>
            <person name="Temple L."/>
        </authorList>
    </citation>
    <scope>NUCLEOTIDE SEQUENCE [LARGE SCALE GENOMIC DNA]</scope>
</reference>
<evidence type="ECO:0000313" key="2">
    <source>
        <dbReference type="EMBL" id="AXN58314.1"/>
    </source>
</evidence>
<organism evidence="2 3">
    <name type="scientific">Bacillus phage Wes44</name>
    <dbReference type="NCBI Taxonomy" id="2283012"/>
    <lineage>
        <taxon>Viruses</taxon>
        <taxon>Duplodnaviria</taxon>
        <taxon>Heunggongvirae</taxon>
        <taxon>Uroviricota</taxon>
        <taxon>Caudoviricetes</taxon>
        <taxon>Gutmannvirinae</taxon>
        <taxon>Carmenvirus</taxon>
        <taxon>Carmenvirus Wes44</taxon>
    </lineage>
</organism>
<sequence>MLKNDALQTALHGSAQTYQVFFIYCSVVVLFIIESKKVIKVYKVINKI</sequence>
<gene>
    <name evidence="2" type="ORF">Wes44_5</name>
</gene>